<accession>A0A922A2A4</accession>
<name>A0A922A2A4_CARIL</name>
<evidence type="ECO:0000313" key="1">
    <source>
        <dbReference type="EMBL" id="KAG6673549.1"/>
    </source>
</evidence>
<proteinExistence type="predicted"/>
<gene>
    <name evidence="1" type="ORF">I3842_16G117000</name>
</gene>
<dbReference type="EMBL" id="CM031840">
    <property type="protein sequence ID" value="KAG6673549.1"/>
    <property type="molecule type" value="Genomic_DNA"/>
</dbReference>
<protein>
    <submittedName>
        <fullName evidence="1">Uncharacterized protein</fullName>
    </submittedName>
</protein>
<dbReference type="AlphaFoldDB" id="A0A922A2A4"/>
<evidence type="ECO:0000313" key="2">
    <source>
        <dbReference type="Proteomes" id="UP000811246"/>
    </source>
</evidence>
<organism evidence="1 2">
    <name type="scientific">Carya illinoinensis</name>
    <name type="common">Pecan</name>
    <dbReference type="NCBI Taxonomy" id="32201"/>
    <lineage>
        <taxon>Eukaryota</taxon>
        <taxon>Viridiplantae</taxon>
        <taxon>Streptophyta</taxon>
        <taxon>Embryophyta</taxon>
        <taxon>Tracheophyta</taxon>
        <taxon>Spermatophyta</taxon>
        <taxon>Magnoliopsida</taxon>
        <taxon>eudicotyledons</taxon>
        <taxon>Gunneridae</taxon>
        <taxon>Pentapetalae</taxon>
        <taxon>rosids</taxon>
        <taxon>fabids</taxon>
        <taxon>Fagales</taxon>
        <taxon>Juglandaceae</taxon>
        <taxon>Carya</taxon>
    </lineage>
</organism>
<dbReference type="Proteomes" id="UP000811246">
    <property type="component" value="Chromosome 16"/>
</dbReference>
<reference evidence="1" key="1">
    <citation type="submission" date="2021-01" db="EMBL/GenBank/DDBJ databases">
        <authorList>
            <person name="Lovell J.T."/>
            <person name="Bentley N."/>
            <person name="Bhattarai G."/>
            <person name="Jenkins J.W."/>
            <person name="Sreedasyam A."/>
            <person name="Alarcon Y."/>
            <person name="Bock C."/>
            <person name="Boston L."/>
            <person name="Carlson J."/>
            <person name="Cervantes K."/>
            <person name="Clermont K."/>
            <person name="Krom N."/>
            <person name="Kubenka K."/>
            <person name="Mamidi S."/>
            <person name="Mattison C."/>
            <person name="Monteros M."/>
            <person name="Pisani C."/>
            <person name="Plott C."/>
            <person name="Rajasekar S."/>
            <person name="Rhein H.S."/>
            <person name="Rohla C."/>
            <person name="Song M."/>
            <person name="Hilaire R.S."/>
            <person name="Shu S."/>
            <person name="Wells L."/>
            <person name="Wang X."/>
            <person name="Webber J."/>
            <person name="Heerema R.J."/>
            <person name="Klein P."/>
            <person name="Conner P."/>
            <person name="Grauke L."/>
            <person name="Grimwood J."/>
            <person name="Schmutz J."/>
            <person name="Randall J.J."/>
        </authorList>
    </citation>
    <scope>NUCLEOTIDE SEQUENCE</scope>
    <source>
        <tissue evidence="1">Leaf</tissue>
    </source>
</reference>
<comment type="caution">
    <text evidence="1">The sequence shown here is derived from an EMBL/GenBank/DDBJ whole genome shotgun (WGS) entry which is preliminary data.</text>
</comment>
<sequence>MASQEWNQVERWIRNFPLLGNVCFVGQGDGC</sequence>